<protein>
    <submittedName>
        <fullName evidence="1">Uncharacterized protein</fullName>
    </submittedName>
</protein>
<evidence type="ECO:0000313" key="1">
    <source>
        <dbReference type="EMBL" id="PPK75577.1"/>
    </source>
</evidence>
<dbReference type="AlphaFoldDB" id="A0A2S6HDM4"/>
<proteinExistence type="predicted"/>
<comment type="caution">
    <text evidence="1">The sequence shown here is derived from an EMBL/GenBank/DDBJ whole genome shotgun (WGS) entry which is preliminary data.</text>
</comment>
<name>A0A2S6HDM4_9GAMM</name>
<organism evidence="1 2">
    <name type="scientific">Methylobacter tundripaludum</name>
    <dbReference type="NCBI Taxonomy" id="173365"/>
    <lineage>
        <taxon>Bacteria</taxon>
        <taxon>Pseudomonadati</taxon>
        <taxon>Pseudomonadota</taxon>
        <taxon>Gammaproteobacteria</taxon>
        <taxon>Methylococcales</taxon>
        <taxon>Methylococcaceae</taxon>
        <taxon>Methylobacter</taxon>
    </lineage>
</organism>
<gene>
    <name evidence="1" type="ORF">B0F87_10543</name>
</gene>
<dbReference type="RefSeq" id="WP_146086219.1">
    <property type="nucleotide sequence ID" value="NZ_PTIZ01000005.1"/>
</dbReference>
<accession>A0A2S6HDM4</accession>
<dbReference type="EMBL" id="PTIZ01000005">
    <property type="protein sequence ID" value="PPK75577.1"/>
    <property type="molecule type" value="Genomic_DNA"/>
</dbReference>
<dbReference type="Proteomes" id="UP000240010">
    <property type="component" value="Unassembled WGS sequence"/>
</dbReference>
<evidence type="ECO:0000313" key="2">
    <source>
        <dbReference type="Proteomes" id="UP000240010"/>
    </source>
</evidence>
<sequence length="64" mass="7182">MEDLANDREDGCRRFLELPNGIPSDGTFSAVPGCWNPERFTAWMAEAPAVTDGDNIVRLHRYSL</sequence>
<reference evidence="1 2" key="1">
    <citation type="submission" date="2018-02" db="EMBL/GenBank/DDBJ databases">
        <title>Subsurface microbial communities from deep shales in Ohio and West Virginia, USA.</title>
        <authorList>
            <person name="Wrighton K."/>
        </authorList>
    </citation>
    <scope>NUCLEOTIDE SEQUENCE [LARGE SCALE GENOMIC DNA]</scope>
    <source>
        <strain evidence="1 2">OWC-DMM</strain>
    </source>
</reference>